<feature type="compositionally biased region" description="Polar residues" evidence="1">
    <location>
        <begin position="1"/>
        <end position="13"/>
    </location>
</feature>
<evidence type="ECO:0000313" key="4">
    <source>
        <dbReference type="Proteomes" id="UP000184440"/>
    </source>
</evidence>
<dbReference type="EMBL" id="FRCS01000015">
    <property type="protein sequence ID" value="SHN46451.1"/>
    <property type="molecule type" value="Genomic_DNA"/>
</dbReference>
<feature type="transmembrane region" description="Helical" evidence="2">
    <location>
        <begin position="172"/>
        <end position="189"/>
    </location>
</feature>
<keyword evidence="4" id="KW-1185">Reference proteome</keyword>
<feature type="transmembrane region" description="Helical" evidence="2">
    <location>
        <begin position="209"/>
        <end position="231"/>
    </location>
</feature>
<reference evidence="3 4" key="1">
    <citation type="submission" date="2016-11" db="EMBL/GenBank/DDBJ databases">
        <authorList>
            <person name="Jaros S."/>
            <person name="Januszkiewicz K."/>
            <person name="Wedrychowicz H."/>
        </authorList>
    </citation>
    <scope>NUCLEOTIDE SEQUENCE [LARGE SCALE GENOMIC DNA]</scope>
    <source>
        <strain evidence="3 4">DSM 46144</strain>
    </source>
</reference>
<dbReference type="STRING" id="134849.SAMN05443668_115140"/>
<dbReference type="RefSeq" id="WP_073263432.1">
    <property type="nucleotide sequence ID" value="NZ_FRCS01000015.1"/>
</dbReference>
<evidence type="ECO:0000313" key="3">
    <source>
        <dbReference type="EMBL" id="SHN46451.1"/>
    </source>
</evidence>
<gene>
    <name evidence="3" type="ORF">SAMN05443668_115140</name>
</gene>
<sequence length="241" mass="25512">MSTDTNPPATGTTEDGRLYDTHGNRIYDMDNPADAAAFFDTSDTEVRYEPRHEELLIGEACRLLDDTETYADDDGWTSPRVARTDGEAAARVRLAGVHAAIATASATDAQASTLALLSVDVADGFTRLADVADRQCAVLAELARHTEETRQAAADRAAALIDAEYAASTSRAGFYALAALAVTVWAALGGPRPGWSWLPQDALPGSFTVVAGLTAVALAAIGALITATRYAEARPRWSARR</sequence>
<keyword evidence="2" id="KW-0472">Membrane</keyword>
<organism evidence="3 4">
    <name type="scientific">Cryptosporangium aurantiacum</name>
    <dbReference type="NCBI Taxonomy" id="134849"/>
    <lineage>
        <taxon>Bacteria</taxon>
        <taxon>Bacillati</taxon>
        <taxon>Actinomycetota</taxon>
        <taxon>Actinomycetes</taxon>
        <taxon>Cryptosporangiales</taxon>
        <taxon>Cryptosporangiaceae</taxon>
        <taxon>Cryptosporangium</taxon>
    </lineage>
</organism>
<protein>
    <submittedName>
        <fullName evidence="3">Uncharacterized protein</fullName>
    </submittedName>
</protein>
<dbReference type="Proteomes" id="UP000184440">
    <property type="component" value="Unassembled WGS sequence"/>
</dbReference>
<dbReference type="AlphaFoldDB" id="A0A1M7RJW7"/>
<name>A0A1M7RJW7_9ACTN</name>
<proteinExistence type="predicted"/>
<dbReference type="OrthoDB" id="9913626at2"/>
<evidence type="ECO:0000256" key="1">
    <source>
        <dbReference type="SAM" id="MobiDB-lite"/>
    </source>
</evidence>
<evidence type="ECO:0000256" key="2">
    <source>
        <dbReference type="SAM" id="Phobius"/>
    </source>
</evidence>
<accession>A0A1M7RJW7</accession>
<keyword evidence="2" id="KW-1133">Transmembrane helix</keyword>
<feature type="region of interest" description="Disordered" evidence="1">
    <location>
        <begin position="1"/>
        <end position="23"/>
    </location>
</feature>
<feature type="compositionally biased region" description="Basic and acidic residues" evidence="1">
    <location>
        <begin position="14"/>
        <end position="23"/>
    </location>
</feature>
<keyword evidence="2" id="KW-0812">Transmembrane</keyword>